<dbReference type="InterPro" id="IPR000182">
    <property type="entry name" value="GNAT_dom"/>
</dbReference>
<comment type="caution">
    <text evidence="2">The sequence shown here is derived from an EMBL/GenBank/DDBJ whole genome shotgun (WGS) entry which is preliminary data.</text>
</comment>
<name>A0A5B1M0W6_9ACTN</name>
<gene>
    <name evidence="2" type="ORF">F0U47_18430</name>
</gene>
<dbReference type="Proteomes" id="UP000324351">
    <property type="component" value="Unassembled WGS sequence"/>
</dbReference>
<protein>
    <submittedName>
        <fullName evidence="2">GNAT family N-acetyltransferase</fullName>
    </submittedName>
</protein>
<dbReference type="GO" id="GO:0016747">
    <property type="term" value="F:acyltransferase activity, transferring groups other than amino-acyl groups"/>
    <property type="evidence" value="ECO:0007669"/>
    <property type="project" value="InterPro"/>
</dbReference>
<reference evidence="2 3" key="1">
    <citation type="submission" date="2019-09" db="EMBL/GenBank/DDBJ databases">
        <title>Nocardioides panacisoli sp. nov., isolated from the soil of a ginseng field.</title>
        <authorList>
            <person name="Cho C."/>
        </authorList>
    </citation>
    <scope>NUCLEOTIDE SEQUENCE [LARGE SCALE GENOMIC DNA]</scope>
    <source>
        <strain evidence="2 3">BN140041</strain>
    </source>
</reference>
<reference evidence="2 3" key="2">
    <citation type="submission" date="2019-09" db="EMBL/GenBank/DDBJ databases">
        <authorList>
            <person name="Jin C."/>
        </authorList>
    </citation>
    <scope>NUCLEOTIDE SEQUENCE [LARGE SCALE GENOMIC DNA]</scope>
    <source>
        <strain evidence="2 3">BN140041</strain>
    </source>
</reference>
<sequence>MGNGFRVTFFDDARAFLDRAAERLAKDPVTATVVATMAERAAAAADRGVDPVASSPFFWFAVVEDEAGAIAGVAMRTAPFAPYPPYLLAMPDGAALALADALVDRGEEIGGVNGALPSTTVFADRVAERAGGGVAVTMHTRLFELGTLVEPRPARGRLRPAYDEELPLAVEWFRQFHIDADEQAGHEGHADRGESTSADDIRERIRQGRVWMWVDDGDTPVHLTAANPPAYGVARIGPVFTPKEHRGQGYASAAVAGVSRHLLAEGSRVTLFTDQANPTSNGIYTALGFEPVVDMVELTIR</sequence>
<dbReference type="SUPFAM" id="SSF55729">
    <property type="entry name" value="Acyl-CoA N-acyltransferases (Nat)"/>
    <property type="match status" value="1"/>
</dbReference>
<keyword evidence="3" id="KW-1185">Reference proteome</keyword>
<dbReference type="Pfam" id="PF08445">
    <property type="entry name" value="FR47"/>
    <property type="match status" value="1"/>
</dbReference>
<evidence type="ECO:0000313" key="2">
    <source>
        <dbReference type="EMBL" id="KAA1425759.1"/>
    </source>
</evidence>
<dbReference type="AlphaFoldDB" id="A0A5B1M0W6"/>
<dbReference type="InterPro" id="IPR013653">
    <property type="entry name" value="GCN5-like_dom"/>
</dbReference>
<dbReference type="Gene3D" id="3.40.630.30">
    <property type="match status" value="1"/>
</dbReference>
<dbReference type="PROSITE" id="PS51186">
    <property type="entry name" value="GNAT"/>
    <property type="match status" value="1"/>
</dbReference>
<dbReference type="InterPro" id="IPR016181">
    <property type="entry name" value="Acyl_CoA_acyltransferase"/>
</dbReference>
<dbReference type="EMBL" id="VUJW01000011">
    <property type="protein sequence ID" value="KAA1425759.1"/>
    <property type="molecule type" value="Genomic_DNA"/>
</dbReference>
<dbReference type="RefSeq" id="WP_149751944.1">
    <property type="nucleotide sequence ID" value="NZ_VUJW01000011.1"/>
</dbReference>
<keyword evidence="2" id="KW-0808">Transferase</keyword>
<evidence type="ECO:0000313" key="3">
    <source>
        <dbReference type="Proteomes" id="UP000324351"/>
    </source>
</evidence>
<accession>A0A5B1M0W6</accession>
<organism evidence="2 3">
    <name type="scientific">Nocardioides antri</name>
    <dbReference type="NCBI Taxonomy" id="2607659"/>
    <lineage>
        <taxon>Bacteria</taxon>
        <taxon>Bacillati</taxon>
        <taxon>Actinomycetota</taxon>
        <taxon>Actinomycetes</taxon>
        <taxon>Propionibacteriales</taxon>
        <taxon>Nocardioidaceae</taxon>
        <taxon>Nocardioides</taxon>
    </lineage>
</organism>
<feature type="domain" description="N-acetyltransferase" evidence="1">
    <location>
        <begin position="156"/>
        <end position="301"/>
    </location>
</feature>
<proteinExistence type="predicted"/>
<evidence type="ECO:0000259" key="1">
    <source>
        <dbReference type="PROSITE" id="PS51186"/>
    </source>
</evidence>